<dbReference type="AlphaFoldDB" id="A0A835F9H4"/>
<proteinExistence type="predicted"/>
<accession>A0A835F9H4</accession>
<keyword evidence="1" id="KW-0479">Metal-binding</keyword>
<dbReference type="SUPFAM" id="SSF57667">
    <property type="entry name" value="beta-beta-alpha zinc fingers"/>
    <property type="match status" value="1"/>
</dbReference>
<dbReference type="GO" id="GO:0003700">
    <property type="term" value="F:DNA-binding transcription factor activity"/>
    <property type="evidence" value="ECO:0007669"/>
    <property type="project" value="InterPro"/>
</dbReference>
<evidence type="ECO:0000313" key="4">
    <source>
        <dbReference type="EMBL" id="KAF8732260.1"/>
    </source>
</evidence>
<evidence type="ECO:0000256" key="1">
    <source>
        <dbReference type="PROSITE-ProRule" id="PRU00042"/>
    </source>
</evidence>
<keyword evidence="1" id="KW-0862">Zinc</keyword>
<dbReference type="PROSITE" id="PS00028">
    <property type="entry name" value="ZINC_FINGER_C2H2_1"/>
    <property type="match status" value="1"/>
</dbReference>
<dbReference type="InterPro" id="IPR013087">
    <property type="entry name" value="Znf_C2H2_type"/>
</dbReference>
<evidence type="ECO:0000256" key="2">
    <source>
        <dbReference type="SAM" id="MobiDB-lite"/>
    </source>
</evidence>
<dbReference type="EMBL" id="JACEFO010001605">
    <property type="protein sequence ID" value="KAF8732260.1"/>
    <property type="molecule type" value="Genomic_DNA"/>
</dbReference>
<dbReference type="Proteomes" id="UP000636709">
    <property type="component" value="Unassembled WGS sequence"/>
</dbReference>
<dbReference type="InterPro" id="IPR036236">
    <property type="entry name" value="Znf_C2H2_sf"/>
</dbReference>
<sequence>MNDLTYSRGGGALPPRSPDATDGGARVFPCLFCSKTFLKSQALGGHQNAHKKDHLDALAATTSSALVVFPSGGAGDAGAALRLEMERWTAGGHVTPAAALHGLAGHGSGNDGLMIGDEVLNTGQGARSRPASLPRKRRRFLFGPTPSRAAAAQSPLPAQFAAQPVAQPLSPLPLFALADVWARDVSAVFKLESRTAGTPPASPSRPRVGFAPRASFSGLYKAAPRPSRSPQPKPEPLLPLARVAIAVTLGLSRRRDSSCPASPSRVELVAELRVKVRNLLSLFLLLFLARSRRATILTMAEPPLSPRASSKMPKRIPRFPLSLPSQSRRVFEPPSVGFAQLRRVSGRAPPRAVVALSPACPFVSSRPIKIQRLRSNPTRVRPESYRSAGDQDQVYEEEPPR</sequence>
<evidence type="ECO:0000259" key="3">
    <source>
        <dbReference type="PROSITE" id="PS50157"/>
    </source>
</evidence>
<keyword evidence="5" id="KW-1185">Reference proteome</keyword>
<protein>
    <recommendedName>
        <fullName evidence="3">C2H2-type domain-containing protein</fullName>
    </recommendedName>
</protein>
<dbReference type="PROSITE" id="PS50157">
    <property type="entry name" value="ZINC_FINGER_C2H2_2"/>
    <property type="match status" value="1"/>
</dbReference>
<dbReference type="PANTHER" id="PTHR45730:SF101">
    <property type="entry name" value="C2H2-TYPE DOMAIN-CONTAINING PROTEIN"/>
    <property type="match status" value="1"/>
</dbReference>
<name>A0A835F9H4_9POAL</name>
<keyword evidence="1" id="KW-0863">Zinc-finger</keyword>
<reference evidence="4" key="1">
    <citation type="submission" date="2020-07" db="EMBL/GenBank/DDBJ databases">
        <title>Genome sequence and genetic diversity analysis of an under-domesticated orphan crop, white fonio (Digitaria exilis).</title>
        <authorList>
            <person name="Bennetzen J.L."/>
            <person name="Chen S."/>
            <person name="Ma X."/>
            <person name="Wang X."/>
            <person name="Yssel A.E.J."/>
            <person name="Chaluvadi S.R."/>
            <person name="Johnson M."/>
            <person name="Gangashetty P."/>
            <person name="Hamidou F."/>
            <person name="Sanogo M.D."/>
            <person name="Zwaenepoel A."/>
            <person name="Wallace J."/>
            <person name="Van De Peer Y."/>
            <person name="Van Deynze A."/>
        </authorList>
    </citation>
    <scope>NUCLEOTIDE SEQUENCE</scope>
    <source>
        <tissue evidence="4">Leaves</tissue>
    </source>
</reference>
<dbReference type="PANTHER" id="PTHR45730">
    <property type="entry name" value="ZINC FINGER PROTEIN JAGGED"/>
    <property type="match status" value="1"/>
</dbReference>
<comment type="caution">
    <text evidence="4">The sequence shown here is derived from an EMBL/GenBank/DDBJ whole genome shotgun (WGS) entry which is preliminary data.</text>
</comment>
<evidence type="ECO:0000313" key="5">
    <source>
        <dbReference type="Proteomes" id="UP000636709"/>
    </source>
</evidence>
<feature type="region of interest" description="Disordered" evidence="2">
    <location>
        <begin position="1"/>
        <end position="21"/>
    </location>
</feature>
<dbReference type="InterPro" id="IPR045320">
    <property type="entry name" value="JAGGED/SL1-like"/>
</dbReference>
<dbReference type="GO" id="GO:0008270">
    <property type="term" value="F:zinc ion binding"/>
    <property type="evidence" value="ECO:0007669"/>
    <property type="project" value="UniProtKB-KW"/>
</dbReference>
<feature type="domain" description="C2H2-type" evidence="3">
    <location>
        <begin position="28"/>
        <end position="55"/>
    </location>
</feature>
<organism evidence="4 5">
    <name type="scientific">Digitaria exilis</name>
    <dbReference type="NCBI Taxonomy" id="1010633"/>
    <lineage>
        <taxon>Eukaryota</taxon>
        <taxon>Viridiplantae</taxon>
        <taxon>Streptophyta</taxon>
        <taxon>Embryophyta</taxon>
        <taxon>Tracheophyta</taxon>
        <taxon>Spermatophyta</taxon>
        <taxon>Magnoliopsida</taxon>
        <taxon>Liliopsida</taxon>
        <taxon>Poales</taxon>
        <taxon>Poaceae</taxon>
        <taxon>PACMAD clade</taxon>
        <taxon>Panicoideae</taxon>
        <taxon>Panicodae</taxon>
        <taxon>Paniceae</taxon>
        <taxon>Anthephorinae</taxon>
        <taxon>Digitaria</taxon>
    </lineage>
</organism>
<gene>
    <name evidence="4" type="ORF">HU200_016239</name>
</gene>
<feature type="region of interest" description="Disordered" evidence="2">
    <location>
        <begin position="373"/>
        <end position="401"/>
    </location>
</feature>